<keyword evidence="5" id="KW-0805">Transcription regulation</keyword>
<dbReference type="SMART" id="SM00342">
    <property type="entry name" value="HTH_ARAC"/>
    <property type="match status" value="1"/>
</dbReference>
<accession>A0A0W1B0G0</accession>
<keyword evidence="6" id="KW-0238">DNA-binding</keyword>
<evidence type="ECO:0000256" key="2">
    <source>
        <dbReference type="ARBA" id="ARBA00022490"/>
    </source>
</evidence>
<dbReference type="InterPro" id="IPR001789">
    <property type="entry name" value="Sig_transdc_resp-reg_receiver"/>
</dbReference>
<dbReference type="InterPro" id="IPR018060">
    <property type="entry name" value="HTH_AraC"/>
</dbReference>
<evidence type="ECO:0000256" key="6">
    <source>
        <dbReference type="ARBA" id="ARBA00023125"/>
    </source>
</evidence>
<dbReference type="GO" id="GO:0003700">
    <property type="term" value="F:DNA-binding transcription factor activity"/>
    <property type="evidence" value="ECO:0007669"/>
    <property type="project" value="InterPro"/>
</dbReference>
<dbReference type="InterPro" id="IPR009057">
    <property type="entry name" value="Homeodomain-like_sf"/>
</dbReference>
<keyword evidence="4" id="KW-0902">Two-component regulatory system</keyword>
<comment type="caution">
    <text evidence="11">The sequence shown here is derived from an EMBL/GenBank/DDBJ whole genome shotgun (WGS) entry which is preliminary data.</text>
</comment>
<evidence type="ECO:0000256" key="5">
    <source>
        <dbReference type="ARBA" id="ARBA00023015"/>
    </source>
</evidence>
<dbReference type="PRINTS" id="PR00032">
    <property type="entry name" value="HTHARAC"/>
</dbReference>
<dbReference type="InterPro" id="IPR020449">
    <property type="entry name" value="Tscrpt_reg_AraC-type_HTH"/>
</dbReference>
<dbReference type="PROSITE" id="PS00041">
    <property type="entry name" value="HTH_ARAC_FAMILY_1"/>
    <property type="match status" value="1"/>
</dbReference>
<dbReference type="GO" id="GO:0005737">
    <property type="term" value="C:cytoplasm"/>
    <property type="evidence" value="ECO:0007669"/>
    <property type="project" value="UniProtKB-SubCell"/>
</dbReference>
<keyword evidence="3 8" id="KW-0597">Phosphoprotein</keyword>
<dbReference type="Proteomes" id="UP000054709">
    <property type="component" value="Unassembled WGS sequence"/>
</dbReference>
<dbReference type="PANTHER" id="PTHR42713">
    <property type="entry name" value="HISTIDINE KINASE-RELATED"/>
    <property type="match status" value="1"/>
</dbReference>
<name>A0A0W1B0G0_9BACL</name>
<feature type="domain" description="HTH araC/xylS-type" evidence="9">
    <location>
        <begin position="314"/>
        <end position="412"/>
    </location>
</feature>
<evidence type="ECO:0000256" key="1">
    <source>
        <dbReference type="ARBA" id="ARBA00004496"/>
    </source>
</evidence>
<dbReference type="InterPro" id="IPR051552">
    <property type="entry name" value="HptR"/>
</dbReference>
<reference evidence="11 12" key="1">
    <citation type="journal article" date="2015" name="Int. Biodeterior. Biodegradation">
        <title>Physiological and genetic screening methods for the isolation of methyl tert-butyl ether-degrading bacteria for bioremediation purposes.</title>
        <authorList>
            <person name="Guisado I.M."/>
            <person name="Purswani J."/>
            <person name="Gonzalez Lopez J."/>
            <person name="Pozo C."/>
        </authorList>
    </citation>
    <scope>NUCLEOTIDE SEQUENCE [LARGE SCALE GENOMIC DNA]</scope>
    <source>
        <strain evidence="11 12">SH7</strain>
    </source>
</reference>
<dbReference type="Gene3D" id="3.40.50.2300">
    <property type="match status" value="1"/>
</dbReference>
<dbReference type="RefSeq" id="WP_060622553.1">
    <property type="nucleotide sequence ID" value="NZ_LCZJ02000018.1"/>
</dbReference>
<evidence type="ECO:0000256" key="8">
    <source>
        <dbReference type="PROSITE-ProRule" id="PRU00169"/>
    </source>
</evidence>
<proteinExistence type="predicted"/>
<evidence type="ECO:0000256" key="4">
    <source>
        <dbReference type="ARBA" id="ARBA00023012"/>
    </source>
</evidence>
<comment type="subcellular location">
    <subcellularLocation>
        <location evidence="1">Cytoplasm</location>
    </subcellularLocation>
</comment>
<evidence type="ECO:0000313" key="12">
    <source>
        <dbReference type="Proteomes" id="UP000054709"/>
    </source>
</evidence>
<dbReference type="InterPro" id="IPR041522">
    <property type="entry name" value="CdaR_GGDEF"/>
</dbReference>
<evidence type="ECO:0000259" key="9">
    <source>
        <dbReference type="PROSITE" id="PS01124"/>
    </source>
</evidence>
<keyword evidence="2" id="KW-0963">Cytoplasm</keyword>
<evidence type="ECO:0000256" key="7">
    <source>
        <dbReference type="ARBA" id="ARBA00023163"/>
    </source>
</evidence>
<evidence type="ECO:0008006" key="13">
    <source>
        <dbReference type="Google" id="ProtNLM"/>
    </source>
</evidence>
<gene>
    <name evidence="11" type="ORF">UQ64_09080</name>
</gene>
<dbReference type="SUPFAM" id="SSF52172">
    <property type="entry name" value="CheY-like"/>
    <property type="match status" value="1"/>
</dbReference>
<dbReference type="GO" id="GO:0000160">
    <property type="term" value="P:phosphorelay signal transduction system"/>
    <property type="evidence" value="ECO:0007669"/>
    <property type="project" value="UniProtKB-KW"/>
</dbReference>
<dbReference type="GO" id="GO:0043565">
    <property type="term" value="F:sequence-specific DNA binding"/>
    <property type="evidence" value="ECO:0007669"/>
    <property type="project" value="InterPro"/>
</dbReference>
<dbReference type="Pfam" id="PF12833">
    <property type="entry name" value="HTH_18"/>
    <property type="match status" value="1"/>
</dbReference>
<dbReference type="PANTHER" id="PTHR42713:SF3">
    <property type="entry name" value="TRANSCRIPTIONAL REGULATORY PROTEIN HPTR"/>
    <property type="match status" value="1"/>
</dbReference>
<evidence type="ECO:0000259" key="10">
    <source>
        <dbReference type="PROSITE" id="PS50110"/>
    </source>
</evidence>
<dbReference type="InterPro" id="IPR018062">
    <property type="entry name" value="HTH_AraC-typ_CS"/>
</dbReference>
<dbReference type="SUPFAM" id="SSF46689">
    <property type="entry name" value="Homeodomain-like"/>
    <property type="match status" value="1"/>
</dbReference>
<dbReference type="PROSITE" id="PS50110">
    <property type="entry name" value="RESPONSE_REGULATORY"/>
    <property type="match status" value="1"/>
</dbReference>
<dbReference type="Pfam" id="PF00072">
    <property type="entry name" value="Response_reg"/>
    <property type="match status" value="1"/>
</dbReference>
<feature type="modified residue" description="4-aspartylphosphate" evidence="8">
    <location>
        <position position="54"/>
    </location>
</feature>
<dbReference type="EMBL" id="LCZJ02000018">
    <property type="protein sequence ID" value="KTD86991.1"/>
    <property type="molecule type" value="Genomic_DNA"/>
</dbReference>
<dbReference type="OrthoDB" id="9788446at2"/>
<dbReference type="PROSITE" id="PS01124">
    <property type="entry name" value="HTH_ARAC_FAMILY_2"/>
    <property type="match status" value="1"/>
</dbReference>
<keyword evidence="7" id="KW-0804">Transcription</keyword>
<dbReference type="SMART" id="SM00448">
    <property type="entry name" value="REC"/>
    <property type="match status" value="1"/>
</dbReference>
<feature type="domain" description="Response regulatory" evidence="10">
    <location>
        <begin position="2"/>
        <end position="119"/>
    </location>
</feature>
<sequence>MNVLIVDDESFVRRSLSEMLGNANQNFSIIGSVENGLAAVQLLKEQAVDLVISDIRMPGMDGLELSKHIHECYPDTETVLLTGYQDFSYASQAIRYGVREYLVKPNSVENILEVVTSVYERLELKKQHKQVSHLREKNLREKRLSDLLYGIPLPYFEEQLIPPFHSFVVVTVNHLGDVMPQYWSEQAMYAAVINILEECFALYAHVVGIQEEQEAIIMLFYPHEQSKKIDEALTQEMMSKLSSILKSPFSAGVSNPHYDLGALATAYHESLQACQQIKKDITRSVIYYSNISMCSASPQLTEQLQVKATRRVISMMIEAMNSRLQENLSLKMIADELYMNPTYLGRLFKDDVGECFSSFLTKLRIQKAIELLNNVTLKVYEVSELVGFKDPAYFSLIFKKYMGMTPQEFQKHNK</sequence>
<dbReference type="Pfam" id="PF17853">
    <property type="entry name" value="GGDEF_2"/>
    <property type="match status" value="1"/>
</dbReference>
<dbReference type="CDD" id="cd17536">
    <property type="entry name" value="REC_YesN-like"/>
    <property type="match status" value="1"/>
</dbReference>
<keyword evidence="12" id="KW-1185">Reference proteome</keyword>
<evidence type="ECO:0000313" key="11">
    <source>
        <dbReference type="EMBL" id="KTD86991.1"/>
    </source>
</evidence>
<dbReference type="InterPro" id="IPR011006">
    <property type="entry name" value="CheY-like_superfamily"/>
</dbReference>
<dbReference type="AlphaFoldDB" id="A0A0W1B0G0"/>
<evidence type="ECO:0000256" key="3">
    <source>
        <dbReference type="ARBA" id="ARBA00022553"/>
    </source>
</evidence>
<organism evidence="11 12">
    <name type="scientific">Paenibacillus etheri</name>
    <dbReference type="NCBI Taxonomy" id="1306852"/>
    <lineage>
        <taxon>Bacteria</taxon>
        <taxon>Bacillati</taxon>
        <taxon>Bacillota</taxon>
        <taxon>Bacilli</taxon>
        <taxon>Bacillales</taxon>
        <taxon>Paenibacillaceae</taxon>
        <taxon>Paenibacillus</taxon>
    </lineage>
</organism>
<dbReference type="Gene3D" id="1.10.10.60">
    <property type="entry name" value="Homeodomain-like"/>
    <property type="match status" value="2"/>
</dbReference>
<protein>
    <recommendedName>
        <fullName evidence="13">AraC family transcriptional regulator</fullName>
    </recommendedName>
</protein>